<reference evidence="6" key="1">
    <citation type="submission" date="2016-11" db="UniProtKB">
        <authorList>
            <consortium name="WormBaseParasite"/>
        </authorList>
    </citation>
    <scope>IDENTIFICATION</scope>
</reference>
<proteinExistence type="predicted"/>
<evidence type="ECO:0000313" key="5">
    <source>
        <dbReference type="Proteomes" id="UP000095280"/>
    </source>
</evidence>
<dbReference type="GO" id="GO:0051480">
    <property type="term" value="P:regulation of cytosolic calcium ion concentration"/>
    <property type="evidence" value="ECO:0007669"/>
    <property type="project" value="TreeGrafter"/>
</dbReference>
<accession>A0A1I8FEU2</accession>
<feature type="compositionally biased region" description="Basic residues" evidence="4">
    <location>
        <begin position="24"/>
        <end position="36"/>
    </location>
</feature>
<dbReference type="InterPro" id="IPR036770">
    <property type="entry name" value="Ankyrin_rpt-contain_sf"/>
</dbReference>
<keyword evidence="2" id="KW-0406">Ion transport</keyword>
<evidence type="ECO:0000256" key="3">
    <source>
        <dbReference type="ARBA" id="ARBA00023303"/>
    </source>
</evidence>
<evidence type="ECO:0000256" key="2">
    <source>
        <dbReference type="ARBA" id="ARBA00023065"/>
    </source>
</evidence>
<dbReference type="AlphaFoldDB" id="A0A1I8FEU2"/>
<sequence>MEKVLARLQASAVRKGNAEEGRRRCGGRRRRHRFRPHNGGVADHRAVGNRFGGGGRRRGGGGGGNAALRLGCGAPRGRLLRKDFDLNMKRARYLQAVELGDLATVRRSSHQHQTARDSLGRSALHVRHRIRHIELLEVLLAYNLELGDALLHAIQEENIIAVEMLLSSQTERQKKEGLIRPPRHNTVQQFHADVAPIIAGPPRSDNYESSRAAAGPRRPRTQPHELGFALASTGVRRHKEAQFCQHSKSRINAYKALASPSLIALLARIRF</sequence>
<evidence type="ECO:0000256" key="1">
    <source>
        <dbReference type="ARBA" id="ARBA00022448"/>
    </source>
</evidence>
<keyword evidence="5" id="KW-1185">Reference proteome</keyword>
<dbReference type="SUPFAM" id="SSF48403">
    <property type="entry name" value="Ankyrin repeat"/>
    <property type="match status" value="1"/>
</dbReference>
<dbReference type="GO" id="GO:0070679">
    <property type="term" value="F:inositol 1,4,5 trisphosphate binding"/>
    <property type="evidence" value="ECO:0007669"/>
    <property type="project" value="TreeGrafter"/>
</dbReference>
<dbReference type="GO" id="GO:0015279">
    <property type="term" value="F:store-operated calcium channel activity"/>
    <property type="evidence" value="ECO:0007669"/>
    <property type="project" value="TreeGrafter"/>
</dbReference>
<name>A0A1I8FEU2_9PLAT</name>
<feature type="compositionally biased region" description="Gly residues" evidence="4">
    <location>
        <begin position="50"/>
        <end position="65"/>
    </location>
</feature>
<dbReference type="InterPro" id="IPR002153">
    <property type="entry name" value="TRPC_channel"/>
</dbReference>
<dbReference type="PANTHER" id="PTHR10117:SF54">
    <property type="entry name" value="TRANSIENT RECEPTOR POTENTIAL-GAMMA PROTEIN"/>
    <property type="match status" value="1"/>
</dbReference>
<feature type="region of interest" description="Disordered" evidence="4">
    <location>
        <begin position="199"/>
        <end position="223"/>
    </location>
</feature>
<evidence type="ECO:0000256" key="4">
    <source>
        <dbReference type="SAM" id="MobiDB-lite"/>
    </source>
</evidence>
<keyword evidence="3" id="KW-0407">Ion channel</keyword>
<keyword evidence="1" id="KW-0813">Transport</keyword>
<protein>
    <submittedName>
        <fullName evidence="6">TRP_2 domain-containing protein</fullName>
    </submittedName>
</protein>
<feature type="region of interest" description="Disordered" evidence="4">
    <location>
        <begin position="10"/>
        <end position="65"/>
    </location>
</feature>
<evidence type="ECO:0000313" key="6">
    <source>
        <dbReference type="WBParaSite" id="maker-unitig_31165-snap-gene-0.2-mRNA-1"/>
    </source>
</evidence>
<dbReference type="GO" id="GO:0034703">
    <property type="term" value="C:cation channel complex"/>
    <property type="evidence" value="ECO:0007669"/>
    <property type="project" value="TreeGrafter"/>
</dbReference>
<organism evidence="5 6">
    <name type="scientific">Macrostomum lignano</name>
    <dbReference type="NCBI Taxonomy" id="282301"/>
    <lineage>
        <taxon>Eukaryota</taxon>
        <taxon>Metazoa</taxon>
        <taxon>Spiralia</taxon>
        <taxon>Lophotrochozoa</taxon>
        <taxon>Platyhelminthes</taxon>
        <taxon>Rhabditophora</taxon>
        <taxon>Macrostomorpha</taxon>
        <taxon>Macrostomida</taxon>
        <taxon>Macrostomidae</taxon>
        <taxon>Macrostomum</taxon>
    </lineage>
</organism>
<dbReference type="PANTHER" id="PTHR10117">
    <property type="entry name" value="TRANSIENT RECEPTOR POTENTIAL CHANNEL"/>
    <property type="match status" value="1"/>
</dbReference>
<dbReference type="Proteomes" id="UP000095280">
    <property type="component" value="Unplaced"/>
</dbReference>
<dbReference type="WBParaSite" id="maker-unitig_31165-snap-gene-0.2-mRNA-1">
    <property type="protein sequence ID" value="maker-unitig_31165-snap-gene-0.2-mRNA-1"/>
    <property type="gene ID" value="maker-unitig_31165-snap-gene-0.2"/>
</dbReference>
<dbReference type="GO" id="GO:0005886">
    <property type="term" value="C:plasma membrane"/>
    <property type="evidence" value="ECO:0007669"/>
    <property type="project" value="TreeGrafter"/>
</dbReference>